<dbReference type="EMBL" id="JAAWWK010000004">
    <property type="protein sequence ID" value="NKI18169.1"/>
    <property type="molecule type" value="Genomic_DNA"/>
</dbReference>
<evidence type="ECO:0000313" key="3">
    <source>
        <dbReference type="EMBL" id="NKI18169.1"/>
    </source>
</evidence>
<organism evidence="3 4">
    <name type="scientific">Spongiibacter thalassae</name>
    <dbReference type="NCBI Taxonomy" id="2721624"/>
    <lineage>
        <taxon>Bacteria</taxon>
        <taxon>Pseudomonadati</taxon>
        <taxon>Pseudomonadota</taxon>
        <taxon>Gammaproteobacteria</taxon>
        <taxon>Cellvibrionales</taxon>
        <taxon>Spongiibacteraceae</taxon>
        <taxon>Spongiibacter</taxon>
    </lineage>
</organism>
<reference evidence="3 4" key="1">
    <citation type="submission" date="2020-04" db="EMBL/GenBank/DDBJ databases">
        <authorList>
            <person name="Yoon J."/>
        </authorList>
    </citation>
    <scope>NUCLEOTIDE SEQUENCE [LARGE SCALE GENOMIC DNA]</scope>
    <source>
        <strain evidence="3 4">KMU-166</strain>
    </source>
</reference>
<gene>
    <name evidence="3" type="ORF">HCU74_12205</name>
</gene>
<proteinExistence type="predicted"/>
<protein>
    <recommendedName>
        <fullName evidence="2">Integrase SAM-like N-terminal domain-containing protein</fullName>
    </recommendedName>
</protein>
<dbReference type="InterPro" id="IPR004107">
    <property type="entry name" value="Integrase_SAM-like_N"/>
</dbReference>
<dbReference type="InterPro" id="IPR010998">
    <property type="entry name" value="Integrase_recombinase_N"/>
</dbReference>
<comment type="caution">
    <text evidence="3">The sequence shown here is derived from an EMBL/GenBank/DDBJ whole genome shotgun (WGS) entry which is preliminary data.</text>
</comment>
<name>A0ABX1GG47_9GAMM</name>
<evidence type="ECO:0000256" key="1">
    <source>
        <dbReference type="ARBA" id="ARBA00023125"/>
    </source>
</evidence>
<keyword evidence="1" id="KW-0238">DNA-binding</keyword>
<accession>A0ABX1GG47</accession>
<evidence type="ECO:0000259" key="2">
    <source>
        <dbReference type="Pfam" id="PF13495"/>
    </source>
</evidence>
<dbReference type="Pfam" id="PF13495">
    <property type="entry name" value="Phage_int_SAM_4"/>
    <property type="match status" value="1"/>
</dbReference>
<dbReference type="Proteomes" id="UP000765845">
    <property type="component" value="Unassembled WGS sequence"/>
</dbReference>
<evidence type="ECO:0000313" key="4">
    <source>
        <dbReference type="Proteomes" id="UP000765845"/>
    </source>
</evidence>
<dbReference type="Gene3D" id="1.10.150.130">
    <property type="match status" value="1"/>
</dbReference>
<sequence length="145" mass="15945">MSSSASPFLESIREYMLVRHYSRRTVSTYLCWIRYFMVFHGEKTPWRFKRAGRRAILNVASRCPRGISVDVRDRAKSGRATIECIVRRGKGTGVCRLRPGEGARYAALAQQRFLADGGHQTTGLVEDAALGDAAAEVGPVAAGAI</sequence>
<feature type="domain" description="Integrase SAM-like N-terminal" evidence="2">
    <location>
        <begin position="8"/>
        <end position="48"/>
    </location>
</feature>
<keyword evidence="4" id="KW-1185">Reference proteome</keyword>